<gene>
    <name evidence="1" type="ORF">S01H4_29593</name>
</gene>
<comment type="caution">
    <text evidence="1">The sequence shown here is derived from an EMBL/GenBank/DDBJ whole genome shotgun (WGS) entry which is preliminary data.</text>
</comment>
<accession>X1AG25</accession>
<protein>
    <submittedName>
        <fullName evidence="1">Uncharacterized protein</fullName>
    </submittedName>
</protein>
<dbReference type="AlphaFoldDB" id="X1AG25"/>
<proteinExistence type="predicted"/>
<name>X1AG25_9ZZZZ</name>
<dbReference type="EMBL" id="BART01015203">
    <property type="protein sequence ID" value="GAG81480.1"/>
    <property type="molecule type" value="Genomic_DNA"/>
</dbReference>
<evidence type="ECO:0000313" key="1">
    <source>
        <dbReference type="EMBL" id="GAG81480.1"/>
    </source>
</evidence>
<organism evidence="1">
    <name type="scientific">marine sediment metagenome</name>
    <dbReference type="NCBI Taxonomy" id="412755"/>
    <lineage>
        <taxon>unclassified sequences</taxon>
        <taxon>metagenomes</taxon>
        <taxon>ecological metagenomes</taxon>
    </lineage>
</organism>
<sequence>MSFFALSQEKLKGVWQHEKNKDDLIIIYVREDNVRFYNYRLDQPFNINEKVISVDGDHVHTSYYDILNDYGFEIYYNLLNSNTLIRGSEKLNIETTYKRIN</sequence>
<reference evidence="1" key="1">
    <citation type="journal article" date="2014" name="Front. Microbiol.">
        <title>High frequency of phylogenetically diverse reductive dehalogenase-homologous genes in deep subseafloor sedimentary metagenomes.</title>
        <authorList>
            <person name="Kawai M."/>
            <person name="Futagami T."/>
            <person name="Toyoda A."/>
            <person name="Takaki Y."/>
            <person name="Nishi S."/>
            <person name="Hori S."/>
            <person name="Arai W."/>
            <person name="Tsubouchi T."/>
            <person name="Morono Y."/>
            <person name="Uchiyama I."/>
            <person name="Ito T."/>
            <person name="Fujiyama A."/>
            <person name="Inagaki F."/>
            <person name="Takami H."/>
        </authorList>
    </citation>
    <scope>NUCLEOTIDE SEQUENCE</scope>
    <source>
        <strain evidence="1">Expedition CK06-06</strain>
    </source>
</reference>